<sequence>MMMNNEQMYLNIDGITANALIGCYSYERGMLQPVEVSLKLYISKPDYADGIESTVDYSEVCDYVKSVIAANHFHLVENLAKQLAHQLLLNYPLLNKVEITVSKSLVNGVKAKHISCHFTQKRKFKVALALGSNMNNPRQQLINAIELLGEFIDDIKIASFYRSKPQGYSEQEDFYNTCISGYTSYTPQELLINTKKVEKLLGKKEEFINGPRIIDIDIALYESKIYNNLFLAIPHPRMYERDFVITPLAEIEPDWLHPKLNISIKEIKNSLANSENFIIEQIS</sequence>
<dbReference type="CDD" id="cd00483">
    <property type="entry name" value="HPPK"/>
    <property type="match status" value="1"/>
</dbReference>
<keyword evidence="7" id="KW-0547">Nucleotide-binding</keyword>
<comment type="similarity">
    <text evidence="3">In the N-terminal section; belongs to the DHNA family.</text>
</comment>
<dbReference type="InterPro" id="IPR006157">
    <property type="entry name" value="FolB_dom"/>
</dbReference>
<dbReference type="PANTHER" id="PTHR43071:SF1">
    <property type="entry name" value="2-AMINO-4-HYDROXY-6-HYDROXYMETHYLDIHYDROPTERIDINE PYROPHOSPHOKINASE"/>
    <property type="match status" value="1"/>
</dbReference>
<evidence type="ECO:0000256" key="13">
    <source>
        <dbReference type="ARBA" id="ARBA00033413"/>
    </source>
</evidence>
<dbReference type="UniPathway" id="UPA00077">
    <property type="reaction ID" value="UER00155"/>
</dbReference>
<dbReference type="EMBL" id="CP024847">
    <property type="protein sequence ID" value="AUR52522.1"/>
    <property type="molecule type" value="Genomic_DNA"/>
</dbReference>
<protein>
    <recommendedName>
        <fullName evidence="5">2-amino-4-hydroxy-6-hydroxymethyldihydropteridine pyrophosphokinase</fullName>
        <ecNumber evidence="4">2.7.6.3</ecNumber>
    </recommendedName>
    <alternativeName>
        <fullName evidence="12">6-hydroxymethyl-7,8-dihydropterin pyrophosphokinase</fullName>
    </alternativeName>
    <alternativeName>
        <fullName evidence="13">7,8-dihydro-6-hydroxymethylpterin-pyrophosphokinase</fullName>
    </alternativeName>
</protein>
<evidence type="ECO:0000313" key="15">
    <source>
        <dbReference type="EMBL" id="AUR52522.1"/>
    </source>
</evidence>
<evidence type="ECO:0000256" key="6">
    <source>
        <dbReference type="ARBA" id="ARBA00022679"/>
    </source>
</evidence>
<organism evidence="15 16">
    <name type="scientific">Aquella oligotrophica</name>
    <dbReference type="NCBI Taxonomy" id="2067065"/>
    <lineage>
        <taxon>Bacteria</taxon>
        <taxon>Pseudomonadati</taxon>
        <taxon>Pseudomonadota</taxon>
        <taxon>Betaproteobacteria</taxon>
        <taxon>Neisseriales</taxon>
        <taxon>Neisseriaceae</taxon>
        <taxon>Aquella</taxon>
    </lineage>
</organism>
<evidence type="ECO:0000256" key="10">
    <source>
        <dbReference type="ARBA" id="ARBA00022909"/>
    </source>
</evidence>
<proteinExistence type="inferred from homology"/>
<keyword evidence="9" id="KW-0067">ATP-binding</keyword>
<gene>
    <name evidence="15" type="primary">folK</name>
    <name evidence="15" type="ORF">CUN60_09500</name>
</gene>
<evidence type="ECO:0000256" key="11">
    <source>
        <dbReference type="ARBA" id="ARBA00029409"/>
    </source>
</evidence>
<dbReference type="NCBIfam" id="TIGR00526">
    <property type="entry name" value="folB_dom"/>
    <property type="match status" value="1"/>
</dbReference>
<keyword evidence="8 15" id="KW-0418">Kinase</keyword>
<dbReference type="GO" id="GO:0005524">
    <property type="term" value="F:ATP binding"/>
    <property type="evidence" value="ECO:0007669"/>
    <property type="project" value="UniProtKB-KW"/>
</dbReference>
<dbReference type="Pfam" id="PF02152">
    <property type="entry name" value="FolB"/>
    <property type="match status" value="1"/>
</dbReference>
<evidence type="ECO:0000256" key="9">
    <source>
        <dbReference type="ARBA" id="ARBA00022840"/>
    </source>
</evidence>
<dbReference type="PANTHER" id="PTHR43071">
    <property type="entry name" value="2-AMINO-4-HYDROXY-6-HYDROXYMETHYLDIHYDROPTERIDINE PYROPHOSPHOKINASE"/>
    <property type="match status" value="1"/>
</dbReference>
<dbReference type="GO" id="GO:0004150">
    <property type="term" value="F:dihydroneopterin aldolase activity"/>
    <property type="evidence" value="ECO:0007669"/>
    <property type="project" value="InterPro"/>
</dbReference>
<evidence type="ECO:0000259" key="14">
    <source>
        <dbReference type="SMART" id="SM00905"/>
    </source>
</evidence>
<evidence type="ECO:0000313" key="16">
    <source>
        <dbReference type="Proteomes" id="UP000236655"/>
    </source>
</evidence>
<dbReference type="GO" id="GO:0003848">
    <property type="term" value="F:2-amino-4-hydroxy-6-hydroxymethyldihydropteridine diphosphokinase activity"/>
    <property type="evidence" value="ECO:0007669"/>
    <property type="project" value="UniProtKB-EC"/>
</dbReference>
<feature type="domain" description="Dihydroneopterin aldolase/epimerase" evidence="14">
    <location>
        <begin position="10"/>
        <end position="113"/>
    </location>
</feature>
<evidence type="ECO:0000256" key="7">
    <source>
        <dbReference type="ARBA" id="ARBA00022741"/>
    </source>
</evidence>
<dbReference type="RefSeq" id="WP_102951813.1">
    <property type="nucleotide sequence ID" value="NZ_CP024847.1"/>
</dbReference>
<dbReference type="SUPFAM" id="SSF55083">
    <property type="entry name" value="6-hydroxymethyl-7,8-dihydropterin pyrophosphokinase, HPPK"/>
    <property type="match status" value="1"/>
</dbReference>
<reference evidence="16" key="1">
    <citation type="submission" date="2017-11" db="EMBL/GenBank/DDBJ databases">
        <authorList>
            <person name="Chan K.G."/>
            <person name="Lee L.S."/>
        </authorList>
    </citation>
    <scope>NUCLEOTIDE SEQUENCE [LARGE SCALE GENOMIC DNA]</scope>
    <source>
        <strain evidence="16">DSM 100970</strain>
    </source>
</reference>
<name>A0A2I7N7W3_9NEIS</name>
<dbReference type="GO" id="GO:0046654">
    <property type="term" value="P:tetrahydrofolate biosynthetic process"/>
    <property type="evidence" value="ECO:0007669"/>
    <property type="project" value="UniProtKB-UniPathway"/>
</dbReference>
<dbReference type="Pfam" id="PF01288">
    <property type="entry name" value="HPPK"/>
    <property type="match status" value="1"/>
</dbReference>
<keyword evidence="16" id="KW-1185">Reference proteome</keyword>
<dbReference type="Proteomes" id="UP000236655">
    <property type="component" value="Chromosome"/>
</dbReference>
<evidence type="ECO:0000256" key="1">
    <source>
        <dbReference type="ARBA" id="ARBA00005051"/>
    </source>
</evidence>
<dbReference type="Gene3D" id="3.30.70.560">
    <property type="entry name" value="7,8-Dihydro-6-hydroxymethylpterin-pyrophosphokinase HPPK"/>
    <property type="match status" value="1"/>
</dbReference>
<dbReference type="InterPro" id="IPR000550">
    <property type="entry name" value="Hppk"/>
</dbReference>
<keyword evidence="6" id="KW-0808">Transferase</keyword>
<dbReference type="Gene3D" id="3.30.1130.10">
    <property type="match status" value="1"/>
</dbReference>
<dbReference type="SMART" id="SM00905">
    <property type="entry name" value="FolB"/>
    <property type="match status" value="1"/>
</dbReference>
<keyword evidence="10" id="KW-0289">Folate biosynthesis</keyword>
<evidence type="ECO:0000256" key="12">
    <source>
        <dbReference type="ARBA" id="ARBA00029766"/>
    </source>
</evidence>
<evidence type="ECO:0000256" key="8">
    <source>
        <dbReference type="ARBA" id="ARBA00022777"/>
    </source>
</evidence>
<evidence type="ECO:0000256" key="3">
    <source>
        <dbReference type="ARBA" id="ARBA00009640"/>
    </source>
</evidence>
<dbReference type="OrthoDB" id="9808041at2"/>
<dbReference type="EC" id="2.7.6.3" evidence="4"/>
<dbReference type="AlphaFoldDB" id="A0A2I7N7W3"/>
<comment type="function">
    <text evidence="11">Catalyzes the transfer of pyrophosphate from adenosine triphosphate (ATP) to 6-hydroxymethyl-7,8-dihydropterin, an enzymatic step in folate biosynthesis pathway.</text>
</comment>
<dbReference type="InterPro" id="IPR043133">
    <property type="entry name" value="GTP-CH-I_C/QueF"/>
</dbReference>
<comment type="pathway">
    <text evidence="1">Cofactor biosynthesis; tetrahydrofolate biosynthesis; 2-amino-4-hydroxy-6-hydroxymethyl-7,8-dihydropteridine diphosphate from 7,8-dihydroneopterin triphosphate: step 4/4.</text>
</comment>
<comment type="similarity">
    <text evidence="2">Belongs to the HPPK family.</text>
</comment>
<dbReference type="NCBIfam" id="TIGR01498">
    <property type="entry name" value="folK"/>
    <property type="match status" value="1"/>
</dbReference>
<dbReference type="SUPFAM" id="SSF55620">
    <property type="entry name" value="Tetrahydrobiopterin biosynthesis enzymes-like"/>
    <property type="match status" value="1"/>
</dbReference>
<evidence type="ECO:0000256" key="2">
    <source>
        <dbReference type="ARBA" id="ARBA00005810"/>
    </source>
</evidence>
<dbReference type="InterPro" id="IPR035907">
    <property type="entry name" value="Hppk_sf"/>
</dbReference>
<dbReference type="GO" id="GO:0046656">
    <property type="term" value="P:folic acid biosynthetic process"/>
    <property type="evidence" value="ECO:0007669"/>
    <property type="project" value="UniProtKB-KW"/>
</dbReference>
<accession>A0A2I7N7W3</accession>
<dbReference type="KEGG" id="nba:CUN60_09500"/>
<evidence type="ECO:0000256" key="5">
    <source>
        <dbReference type="ARBA" id="ARBA00016218"/>
    </source>
</evidence>
<evidence type="ECO:0000256" key="4">
    <source>
        <dbReference type="ARBA" id="ARBA00013253"/>
    </source>
</evidence>
<dbReference type="GO" id="GO:0016301">
    <property type="term" value="F:kinase activity"/>
    <property type="evidence" value="ECO:0007669"/>
    <property type="project" value="UniProtKB-KW"/>
</dbReference>